<accession>A0A2T1HLS4</accession>
<reference evidence="2" key="1">
    <citation type="submission" date="2018-03" db="EMBL/GenBank/DDBJ databases">
        <authorList>
            <person name="Sun L."/>
            <person name="Liu H."/>
            <person name="Chen W."/>
            <person name="Huang K."/>
            <person name="Liu W."/>
            <person name="Gao X."/>
        </authorList>
    </citation>
    <scope>NUCLEOTIDE SEQUENCE [LARGE SCALE GENOMIC DNA]</scope>
    <source>
        <strain evidence="2">SH9</strain>
    </source>
</reference>
<dbReference type="InterPro" id="IPR000015">
    <property type="entry name" value="Fimb_usher"/>
</dbReference>
<comment type="caution">
    <text evidence="1">The sequence shown here is derived from an EMBL/GenBank/DDBJ whole genome shotgun (WGS) entry which is preliminary data.</text>
</comment>
<dbReference type="AlphaFoldDB" id="A0A2T1HLS4"/>
<dbReference type="PANTHER" id="PTHR30451:SF5">
    <property type="entry name" value="SLR0019 PROTEIN"/>
    <property type="match status" value="1"/>
</dbReference>
<evidence type="ECO:0000313" key="2">
    <source>
        <dbReference type="Proteomes" id="UP000239772"/>
    </source>
</evidence>
<dbReference type="Pfam" id="PF00577">
    <property type="entry name" value="Usher"/>
    <property type="match status" value="1"/>
</dbReference>
<name>A0A2T1HLS4_9HYPH</name>
<dbReference type="GO" id="GO:0009279">
    <property type="term" value="C:cell outer membrane"/>
    <property type="evidence" value="ECO:0007669"/>
    <property type="project" value="TreeGrafter"/>
</dbReference>
<dbReference type="RefSeq" id="WP_106340607.1">
    <property type="nucleotide sequence ID" value="NZ_PVZS01000050.1"/>
</dbReference>
<dbReference type="Proteomes" id="UP000239772">
    <property type="component" value="Unassembled WGS sequence"/>
</dbReference>
<evidence type="ECO:0000313" key="1">
    <source>
        <dbReference type="EMBL" id="PSC02541.1"/>
    </source>
</evidence>
<evidence type="ECO:0008006" key="3">
    <source>
        <dbReference type="Google" id="ProtNLM"/>
    </source>
</evidence>
<dbReference type="GO" id="GO:0015473">
    <property type="term" value="F:fimbrial usher porin activity"/>
    <property type="evidence" value="ECO:0007669"/>
    <property type="project" value="InterPro"/>
</dbReference>
<protein>
    <recommendedName>
        <fullName evidence="3">Fimbrial biogenesis outer membrane usher protein</fullName>
    </recommendedName>
</protein>
<keyword evidence="2" id="KW-1185">Reference proteome</keyword>
<dbReference type="Gene3D" id="2.60.40.2610">
    <property type="entry name" value="Outer membrane usher protein FimD, plug domain"/>
    <property type="match status" value="1"/>
</dbReference>
<gene>
    <name evidence="1" type="ORF">SLNSH_23500</name>
</gene>
<dbReference type="GO" id="GO:0009297">
    <property type="term" value="P:pilus assembly"/>
    <property type="evidence" value="ECO:0007669"/>
    <property type="project" value="InterPro"/>
</dbReference>
<proteinExistence type="predicted"/>
<dbReference type="InterPro" id="IPR042186">
    <property type="entry name" value="FimD_plug_dom"/>
</dbReference>
<dbReference type="Gene3D" id="2.60.40.3110">
    <property type="match status" value="1"/>
</dbReference>
<organism evidence="1 2">
    <name type="scientific">Alsobacter soli</name>
    <dbReference type="NCBI Taxonomy" id="2109933"/>
    <lineage>
        <taxon>Bacteria</taxon>
        <taxon>Pseudomonadati</taxon>
        <taxon>Pseudomonadota</taxon>
        <taxon>Alphaproteobacteria</taxon>
        <taxon>Hyphomicrobiales</taxon>
        <taxon>Alsobacteraceae</taxon>
        <taxon>Alsobacter</taxon>
    </lineage>
</organism>
<dbReference type="OrthoDB" id="8587at2"/>
<sequence length="806" mass="84961">MCASTRTARLWVVFLIIVWPLFESRASLAGPEERDLHLEVLINDRQGGLIGAFHQSADGRMTATRAELKSLGLAPGAGADNEPVDLASMPGVTAVFDEPTQRMMITVTDLDRLAPTAVDAAAENGEPAREPPVSNVGLALNYLVYGSAQQSVWREAPKFSGGSVHFDARAFSPYGVLEQSAILGATTMRQADAIRLDTRFTYTDSERLISAQVGDVMTAGPSWARPIRMGGAAVSRDYTLRSDIVTAALPVLNGTAAAPSTVDVFVNGVKTYSKDVPAGPYSLMNVPGLSGAGRAQIVLRDATGREIKSSLPFFTSAALLKDGAFEYSGAVGFARYGFATAGTSYGMSPVGSLAARYGLTDSVTVETYNEGGAGLANIGIGASASVFGFGVLSVAGRASRLGQAVGYQGHASFETRIGPFSVNGAAQYSFGDFRDLVDATNRLFRPGKVRSFEIFSALDPAFGSVTPSTPLREMERLSISTEGPWVGSSVGLSAVRQVYQGRPESRLLTAQFSQRFWDGWSLFATSYVDVGKSRDFGFLAGLNVILGPTDSISSGVSAAGKTVSGVMQAQRQMGTETGSYGARVSVAQSRGQSRGYGAGASYQSSIGRIAVNGDHQNGSSNVNGEFEGAIVAMPDGIAATRRVEDSFALVKTGVPDVEVSHEGRKVGRTDRWGRVVVPSLFSNSPNRISVNPDTLPTTASLTKTEDMVTPAKRSGVVVRFETKSEAESATVILKDKDGKFLDAGLPGVVEGSQEPFVVGTEGRAYMRSLSTDNVAVVDLGGQSCRASFSFTPQPDRVVEIGPVTCQ</sequence>
<dbReference type="PANTHER" id="PTHR30451">
    <property type="entry name" value="OUTER MEMBRANE USHER PROTEIN"/>
    <property type="match status" value="1"/>
</dbReference>
<dbReference type="EMBL" id="PVZS01000050">
    <property type="protein sequence ID" value="PSC02541.1"/>
    <property type="molecule type" value="Genomic_DNA"/>
</dbReference>